<gene>
    <name evidence="8" type="ORF">DNTS_017512</name>
</gene>
<feature type="region of interest" description="Disordered" evidence="5">
    <location>
        <begin position="41"/>
        <end position="156"/>
    </location>
</feature>
<evidence type="ECO:0000259" key="7">
    <source>
        <dbReference type="PROSITE" id="PS50800"/>
    </source>
</evidence>
<dbReference type="GO" id="GO:1990841">
    <property type="term" value="F:promoter-specific chromatin binding"/>
    <property type="evidence" value="ECO:0007669"/>
    <property type="project" value="TreeGrafter"/>
</dbReference>
<dbReference type="AlphaFoldDB" id="A0A553R8F7"/>
<proteinExistence type="predicted"/>
<evidence type="ECO:0000256" key="2">
    <source>
        <dbReference type="ARBA" id="ARBA00022481"/>
    </source>
</evidence>
<dbReference type="Pfam" id="PF00622">
    <property type="entry name" value="SPRY"/>
    <property type="match status" value="1"/>
</dbReference>
<keyword evidence="9" id="KW-1185">Reference proteome</keyword>
<feature type="compositionally biased region" description="Acidic residues" evidence="5">
    <location>
        <begin position="110"/>
        <end position="141"/>
    </location>
</feature>
<dbReference type="InterPro" id="IPR001870">
    <property type="entry name" value="B30.2/SPRY"/>
</dbReference>
<feature type="compositionally biased region" description="Basic residues" evidence="5">
    <location>
        <begin position="612"/>
        <end position="624"/>
    </location>
</feature>
<evidence type="ECO:0000256" key="5">
    <source>
        <dbReference type="SAM" id="MobiDB-lite"/>
    </source>
</evidence>
<dbReference type="InterPro" id="IPR013320">
    <property type="entry name" value="ConA-like_dom_sf"/>
</dbReference>
<feature type="domain" description="SAP" evidence="7">
    <location>
        <begin position="6"/>
        <end position="40"/>
    </location>
</feature>
<protein>
    <recommendedName>
        <fullName evidence="10">SAP domain-containing protein</fullName>
    </recommendedName>
</protein>
<keyword evidence="2" id="KW-0488">Methylation</keyword>
<dbReference type="EMBL" id="SRMA01025164">
    <property type="protein sequence ID" value="TRY98456.1"/>
    <property type="molecule type" value="Genomic_DNA"/>
</dbReference>
<dbReference type="InterPro" id="IPR027417">
    <property type="entry name" value="P-loop_NTPase"/>
</dbReference>
<name>A0A553R8F7_9TELE</name>
<dbReference type="InterPro" id="IPR036361">
    <property type="entry name" value="SAP_dom_sf"/>
</dbReference>
<dbReference type="PROSITE" id="PS50800">
    <property type="entry name" value="SAP"/>
    <property type="match status" value="1"/>
</dbReference>
<feature type="domain" description="B30.2/SPRY" evidence="6">
    <location>
        <begin position="175"/>
        <end position="369"/>
    </location>
</feature>
<dbReference type="SUPFAM" id="SSF52540">
    <property type="entry name" value="P-loop containing nucleoside triphosphate hydrolases"/>
    <property type="match status" value="1"/>
</dbReference>
<dbReference type="Gene3D" id="2.60.120.920">
    <property type="match status" value="1"/>
</dbReference>
<dbReference type="Pfam" id="PF02037">
    <property type="entry name" value="SAP"/>
    <property type="match status" value="1"/>
</dbReference>
<dbReference type="InterPro" id="IPR043136">
    <property type="entry name" value="B30.2/SPRY_sf"/>
</dbReference>
<dbReference type="InterPro" id="IPR003034">
    <property type="entry name" value="SAP_dom"/>
</dbReference>
<dbReference type="GO" id="GO:0005634">
    <property type="term" value="C:nucleus"/>
    <property type="evidence" value="ECO:0007669"/>
    <property type="project" value="UniProtKB-SubCell"/>
</dbReference>
<dbReference type="STRING" id="623744.A0A553R8F7"/>
<feature type="region of interest" description="Disordered" evidence="5">
    <location>
        <begin position="577"/>
        <end position="633"/>
    </location>
</feature>
<dbReference type="GO" id="GO:0045944">
    <property type="term" value="P:positive regulation of transcription by RNA polymerase II"/>
    <property type="evidence" value="ECO:0007669"/>
    <property type="project" value="TreeGrafter"/>
</dbReference>
<dbReference type="Gene3D" id="3.40.50.300">
    <property type="entry name" value="P-loop containing nucleotide triphosphate hydrolases"/>
    <property type="match status" value="1"/>
</dbReference>
<evidence type="ECO:0000313" key="9">
    <source>
        <dbReference type="Proteomes" id="UP000316079"/>
    </source>
</evidence>
<sequence length="724" mass="82978">MQSTDVSKLKVNELKDELRKRNLSDKGLKADLVARLVAAVESETISTENPAEEKDEEAAVENMEGEEVKEDGDHEPAEGEEPFEGGEDDQMEEEAGMVVREDEDAHPKEENEEADDQDAEDEMDSFDEDEDGFYNEDEGDADKDGEQKSKEGVKRRRDELGRGYFEYFEEIKYSRVKSPHPPLEDLLEEFDDTTVCLDTYDSDLHFKMSPDRYSGAPLTMATFAHVWGGARASYGVAKGKVCFEMKLAEKIPITHVSNKEIHDVLVGWSETTSSLLLGEVPHSYAFSSRAKKTTNAVMEDFGEAFDENDVIGCFINFEGADVEMSFSKNGQDLGVAFSVGKEELDGKALFPHVLSHNCAVEFNFGQLQTPFFQQPDGYVFMQQIPLQDRVRGPKGPETKEQCEVILMIGMPGCGRTEWVKKHTEANPGKYHILSTHTIVEKMMISSLQKQMRDVSRFPNLTRRAPLFLLKSIELAARKKRNYIIDQINISELTRRKKMGLFPTYQKKAVVVCPSDEEYKQRMAKKSELDGIHVSERSILKLKGLYTLPAEDEDFTEVLYSELTKEDAAKLVEQYNKEGQSYLPPPEKFKKGQVKSKKGGGQAQKDPMEEGAKKKKTRTKKNQRQRSKERDVRIERKQHVHRRRLWEGHLHTDMPQNQRGGFRQASFDRGESRFNRMPAGNWGNRRRIMPLIDIRTPPRGYKKSFNEKWQQGFWSQRQYDDPGYY</sequence>
<comment type="subcellular location">
    <subcellularLocation>
        <location evidence="1">Nucleus</location>
    </subcellularLocation>
</comment>
<evidence type="ECO:0000256" key="3">
    <source>
        <dbReference type="ARBA" id="ARBA00022553"/>
    </source>
</evidence>
<evidence type="ECO:0000256" key="4">
    <source>
        <dbReference type="ARBA" id="ARBA00023242"/>
    </source>
</evidence>
<dbReference type="SMART" id="SM00449">
    <property type="entry name" value="SPRY"/>
    <property type="match status" value="1"/>
</dbReference>
<dbReference type="FunFam" id="2.60.120.920:FF:000006">
    <property type="entry name" value="heterogeneous nuclear ribonucleoprotein U isoform X1"/>
    <property type="match status" value="1"/>
</dbReference>
<dbReference type="PROSITE" id="PS50188">
    <property type="entry name" value="B302_SPRY"/>
    <property type="match status" value="1"/>
</dbReference>
<dbReference type="InterPro" id="IPR003877">
    <property type="entry name" value="SPRY_dom"/>
</dbReference>
<dbReference type="GO" id="GO:1990904">
    <property type="term" value="C:ribonucleoprotein complex"/>
    <property type="evidence" value="ECO:0007669"/>
    <property type="project" value="TreeGrafter"/>
</dbReference>
<feature type="compositionally biased region" description="Basic and acidic residues" evidence="5">
    <location>
        <begin position="99"/>
        <end position="109"/>
    </location>
</feature>
<feature type="compositionally biased region" description="Acidic residues" evidence="5">
    <location>
        <begin position="53"/>
        <end position="70"/>
    </location>
</feature>
<keyword evidence="4" id="KW-0539">Nucleus</keyword>
<accession>A0A553R8F7</accession>
<dbReference type="PANTHER" id="PTHR12381:SF11">
    <property type="entry name" value="HETEROGENEOUS NUCLEAR RIBONUCLEOPROTEIN U"/>
    <property type="match status" value="1"/>
</dbReference>
<dbReference type="Gene3D" id="1.10.720.30">
    <property type="entry name" value="SAP domain"/>
    <property type="match status" value="1"/>
</dbReference>
<keyword evidence="3" id="KW-0597">Phosphoprotein</keyword>
<comment type="caution">
    <text evidence="8">The sequence shown here is derived from an EMBL/GenBank/DDBJ whole genome shotgun (WGS) entry which is preliminary data.</text>
</comment>
<dbReference type="GO" id="GO:0000380">
    <property type="term" value="P:alternative mRNA splicing, via spliceosome"/>
    <property type="evidence" value="ECO:0007669"/>
    <property type="project" value="TreeGrafter"/>
</dbReference>
<evidence type="ECO:0000256" key="1">
    <source>
        <dbReference type="ARBA" id="ARBA00004123"/>
    </source>
</evidence>
<dbReference type="InterPro" id="IPR035778">
    <property type="entry name" value="SPRY_hnRNP_U"/>
</dbReference>
<dbReference type="Proteomes" id="UP000316079">
    <property type="component" value="Unassembled WGS sequence"/>
</dbReference>
<dbReference type="CDD" id="cd12884">
    <property type="entry name" value="SPRY_hnRNP"/>
    <property type="match status" value="1"/>
</dbReference>
<dbReference type="SMART" id="SM00513">
    <property type="entry name" value="SAP"/>
    <property type="match status" value="1"/>
</dbReference>
<reference evidence="8 9" key="1">
    <citation type="journal article" date="2019" name="Sci. Data">
        <title>Hybrid genome assembly and annotation of Danionella translucida.</title>
        <authorList>
            <person name="Kadobianskyi M."/>
            <person name="Schulze L."/>
            <person name="Schuelke M."/>
            <person name="Judkewitz B."/>
        </authorList>
    </citation>
    <scope>NUCLEOTIDE SEQUENCE [LARGE SCALE GENOMIC DNA]</scope>
    <source>
        <strain evidence="8 9">Bolton</strain>
    </source>
</reference>
<dbReference type="OrthoDB" id="445357at2759"/>
<feature type="compositionally biased region" description="Acidic residues" evidence="5">
    <location>
        <begin position="78"/>
        <end position="95"/>
    </location>
</feature>
<dbReference type="SUPFAM" id="SSF49899">
    <property type="entry name" value="Concanavalin A-like lectins/glucanases"/>
    <property type="match status" value="1"/>
</dbReference>
<dbReference type="PANTHER" id="PTHR12381">
    <property type="entry name" value="HETEROGENEOUS NUCLEAR RIBONUCLEOPROTEIN U FAMILY MEMBER"/>
    <property type="match status" value="1"/>
</dbReference>
<feature type="compositionally biased region" description="Basic and acidic residues" evidence="5">
    <location>
        <begin position="142"/>
        <end position="156"/>
    </location>
</feature>
<dbReference type="SUPFAM" id="SSF68906">
    <property type="entry name" value="SAP domain"/>
    <property type="match status" value="1"/>
</dbReference>
<evidence type="ECO:0008006" key="10">
    <source>
        <dbReference type="Google" id="ProtNLM"/>
    </source>
</evidence>
<evidence type="ECO:0000313" key="8">
    <source>
        <dbReference type="EMBL" id="TRY98456.1"/>
    </source>
</evidence>
<evidence type="ECO:0000259" key="6">
    <source>
        <dbReference type="PROSITE" id="PS50188"/>
    </source>
</evidence>
<organism evidence="8 9">
    <name type="scientific">Danionella cerebrum</name>
    <dbReference type="NCBI Taxonomy" id="2873325"/>
    <lineage>
        <taxon>Eukaryota</taxon>
        <taxon>Metazoa</taxon>
        <taxon>Chordata</taxon>
        <taxon>Craniata</taxon>
        <taxon>Vertebrata</taxon>
        <taxon>Euteleostomi</taxon>
        <taxon>Actinopterygii</taxon>
        <taxon>Neopterygii</taxon>
        <taxon>Teleostei</taxon>
        <taxon>Ostariophysi</taxon>
        <taxon>Cypriniformes</taxon>
        <taxon>Danionidae</taxon>
        <taxon>Danioninae</taxon>
        <taxon>Danionella</taxon>
    </lineage>
</organism>
<dbReference type="Pfam" id="PF13671">
    <property type="entry name" value="AAA_33"/>
    <property type="match status" value="1"/>
</dbReference>
<dbReference type="GO" id="GO:0003723">
    <property type="term" value="F:RNA binding"/>
    <property type="evidence" value="ECO:0007669"/>
    <property type="project" value="TreeGrafter"/>
</dbReference>